<evidence type="ECO:0000256" key="7">
    <source>
        <dbReference type="ARBA" id="ARBA00037050"/>
    </source>
</evidence>
<evidence type="ECO:0000259" key="12">
    <source>
        <dbReference type="SMART" id="SM01144"/>
    </source>
</evidence>
<dbReference type="PANTHER" id="PTHR15627">
    <property type="entry name" value="NATURAL KILLER CELL-SPECIFIC ANTIGEN KLIP1"/>
    <property type="match status" value="1"/>
</dbReference>
<evidence type="ECO:0000256" key="5">
    <source>
        <dbReference type="ARBA" id="ARBA00022694"/>
    </source>
</evidence>
<dbReference type="EMBL" id="CAJVCH010421826">
    <property type="protein sequence ID" value="CAG7818472.1"/>
    <property type="molecule type" value="Genomic_DNA"/>
</dbReference>
<sequence length="258" mass="29853">MPNEIESTTIAGTRVNSNVQGAQNAFAGFKIDSSDFLDSIEGRTLCDKCHRSRKFFCYKCYLPMPPLEGRIPSVELPIHIDIVKHPQEIDGKSTATHGPILAPNSISMCTYPDLPDSSRSILVFPSDDAEEAEVFMERVKKENSGTFPYDRIIFVDSTWNQTYRIVHDERIADLPKIKLSGIESLFWRYQRGNPTTYLATIEAVYHVCRIYHGVFISEPYRGEYDNLLFFFYYMFHKIRKLYDPKSLRAYATRPHLRE</sequence>
<dbReference type="InterPro" id="IPR005636">
    <property type="entry name" value="DTW"/>
</dbReference>
<comment type="subcellular location">
    <subcellularLocation>
        <location evidence="1">Nucleus</location>
    </subcellularLocation>
</comment>
<comment type="caution">
    <text evidence="13">The sequence shown here is derived from an EMBL/GenBank/DDBJ whole genome shotgun (WGS) entry which is preliminary data.</text>
</comment>
<comment type="function">
    <text evidence="7">Catalyzes the formation of 3-(3-amino-3-carboxypropyl)uridine (acp3U) at position 20 in the D-loop of several cytoplasmic tRNAs (acp3U(20)).</text>
</comment>
<organism evidence="13 14">
    <name type="scientific">Allacma fusca</name>
    <dbReference type="NCBI Taxonomy" id="39272"/>
    <lineage>
        <taxon>Eukaryota</taxon>
        <taxon>Metazoa</taxon>
        <taxon>Ecdysozoa</taxon>
        <taxon>Arthropoda</taxon>
        <taxon>Hexapoda</taxon>
        <taxon>Collembola</taxon>
        <taxon>Symphypleona</taxon>
        <taxon>Sminthuridae</taxon>
        <taxon>Allacma</taxon>
    </lineage>
</organism>
<name>A0A8J2PCQ4_9HEXA</name>
<dbReference type="Pfam" id="PF03942">
    <property type="entry name" value="DTW"/>
    <property type="match status" value="1"/>
</dbReference>
<evidence type="ECO:0000256" key="11">
    <source>
        <dbReference type="ARBA" id="ARBA00048718"/>
    </source>
</evidence>
<evidence type="ECO:0000256" key="6">
    <source>
        <dbReference type="ARBA" id="ARBA00023242"/>
    </source>
</evidence>
<dbReference type="AlphaFoldDB" id="A0A8J2PCQ4"/>
<accession>A0A8J2PCQ4</accession>
<feature type="domain" description="DTW" evidence="12">
    <location>
        <begin position="53"/>
        <end position="243"/>
    </location>
</feature>
<evidence type="ECO:0000256" key="4">
    <source>
        <dbReference type="ARBA" id="ARBA00022691"/>
    </source>
</evidence>
<proteinExistence type="inferred from homology"/>
<dbReference type="GO" id="GO:0005634">
    <property type="term" value="C:nucleus"/>
    <property type="evidence" value="ECO:0007669"/>
    <property type="project" value="UniProtKB-SubCell"/>
</dbReference>
<protein>
    <recommendedName>
        <fullName evidence="9">tRNA-uridine aminocarboxypropyltransferase 1</fullName>
        <ecNumber evidence="2">2.5.1.25</ecNumber>
    </recommendedName>
    <alternativeName>
        <fullName evidence="10">DTW domain-containing protein 1</fullName>
    </alternativeName>
</protein>
<keyword evidence="3" id="KW-0808">Transferase</keyword>
<comment type="catalytic activity">
    <reaction evidence="11">
        <text>a uridine in tRNA + S-adenosyl-L-methionine = a 3-[(3S)-3-amino-3-carboxypropyl]uridine in tRNA + S-methyl-5'-thioadenosine + H(+)</text>
        <dbReference type="Rhea" id="RHEA:62432"/>
        <dbReference type="Rhea" id="RHEA-COMP:13339"/>
        <dbReference type="Rhea" id="RHEA-COMP:16092"/>
        <dbReference type="ChEBI" id="CHEBI:15378"/>
        <dbReference type="ChEBI" id="CHEBI:17509"/>
        <dbReference type="ChEBI" id="CHEBI:59789"/>
        <dbReference type="ChEBI" id="CHEBI:65315"/>
        <dbReference type="ChEBI" id="CHEBI:82930"/>
        <dbReference type="EC" id="2.5.1.25"/>
    </reaction>
</comment>
<dbReference type="PANTHER" id="PTHR15627:SF8">
    <property type="entry name" value="TRNA-URIDINE AMINOCARBOXYPROPYLTRANSFERASE 1"/>
    <property type="match status" value="1"/>
</dbReference>
<evidence type="ECO:0000256" key="8">
    <source>
        <dbReference type="ARBA" id="ARBA00038290"/>
    </source>
</evidence>
<dbReference type="SMART" id="SM01144">
    <property type="entry name" value="DTW"/>
    <property type="match status" value="1"/>
</dbReference>
<evidence type="ECO:0000256" key="1">
    <source>
        <dbReference type="ARBA" id="ARBA00004123"/>
    </source>
</evidence>
<evidence type="ECO:0000256" key="9">
    <source>
        <dbReference type="ARBA" id="ARBA00039242"/>
    </source>
</evidence>
<keyword evidence="14" id="KW-1185">Reference proteome</keyword>
<keyword evidence="6" id="KW-0539">Nucleus</keyword>
<dbReference type="InterPro" id="IPR051521">
    <property type="entry name" value="tRNA_Mod/Golgi_Maint"/>
</dbReference>
<dbReference type="GO" id="GO:0008033">
    <property type="term" value="P:tRNA processing"/>
    <property type="evidence" value="ECO:0007669"/>
    <property type="project" value="UniProtKB-KW"/>
</dbReference>
<gene>
    <name evidence="13" type="ORF">AFUS01_LOCUS28976</name>
</gene>
<dbReference type="GO" id="GO:0016432">
    <property type="term" value="F:tRNA-uridine aminocarboxypropyltransferase activity"/>
    <property type="evidence" value="ECO:0007669"/>
    <property type="project" value="UniProtKB-EC"/>
</dbReference>
<evidence type="ECO:0000313" key="13">
    <source>
        <dbReference type="EMBL" id="CAG7818472.1"/>
    </source>
</evidence>
<dbReference type="EC" id="2.5.1.25" evidence="2"/>
<evidence type="ECO:0000313" key="14">
    <source>
        <dbReference type="Proteomes" id="UP000708208"/>
    </source>
</evidence>
<evidence type="ECO:0000256" key="3">
    <source>
        <dbReference type="ARBA" id="ARBA00022679"/>
    </source>
</evidence>
<comment type="similarity">
    <text evidence="8">Belongs to the TDD superfamily. DTWD1 family.</text>
</comment>
<evidence type="ECO:0000256" key="10">
    <source>
        <dbReference type="ARBA" id="ARBA00042508"/>
    </source>
</evidence>
<keyword evidence="4" id="KW-0949">S-adenosyl-L-methionine</keyword>
<dbReference type="OrthoDB" id="3173at2759"/>
<keyword evidence="5" id="KW-0819">tRNA processing</keyword>
<evidence type="ECO:0000256" key="2">
    <source>
        <dbReference type="ARBA" id="ARBA00012386"/>
    </source>
</evidence>
<dbReference type="Proteomes" id="UP000708208">
    <property type="component" value="Unassembled WGS sequence"/>
</dbReference>
<reference evidence="13" key="1">
    <citation type="submission" date="2021-06" db="EMBL/GenBank/DDBJ databases">
        <authorList>
            <person name="Hodson N. C."/>
            <person name="Mongue J. A."/>
            <person name="Jaron S. K."/>
        </authorList>
    </citation>
    <scope>NUCLEOTIDE SEQUENCE</scope>
</reference>